<reference evidence="1 2" key="1">
    <citation type="submission" date="2020-02" db="EMBL/GenBank/DDBJ databases">
        <title>Paenibacillus sp. nov., isolated from rhizosphere soil of tomato.</title>
        <authorList>
            <person name="Weon H.-Y."/>
            <person name="Lee S.A."/>
        </authorList>
    </citation>
    <scope>NUCLEOTIDE SEQUENCE [LARGE SCALE GENOMIC DNA]</scope>
    <source>
        <strain evidence="1 2">14171R-81</strain>
        <plasmid evidence="1 2">unnamed2</plasmid>
    </source>
</reference>
<accession>A0A6C0PB90</accession>
<evidence type="ECO:0000313" key="2">
    <source>
        <dbReference type="Proteomes" id="UP000479114"/>
    </source>
</evidence>
<gene>
    <name evidence="1" type="ORF">GZH47_32840</name>
</gene>
<keyword evidence="1" id="KW-0614">Plasmid</keyword>
<geneLocation type="plasmid" evidence="1 2">
    <name>unnamed2</name>
</geneLocation>
<dbReference type="KEGG" id="prz:GZH47_32840"/>
<keyword evidence="2" id="KW-1185">Reference proteome</keyword>
<proteinExistence type="predicted"/>
<name>A0A6C0PB90_9BACL</name>
<dbReference type="EMBL" id="CP048288">
    <property type="protein sequence ID" value="QHW35625.1"/>
    <property type="molecule type" value="Genomic_DNA"/>
</dbReference>
<organism evidence="1 2">
    <name type="scientific">Paenibacillus rhizovicinus</name>
    <dbReference type="NCBI Taxonomy" id="2704463"/>
    <lineage>
        <taxon>Bacteria</taxon>
        <taxon>Bacillati</taxon>
        <taxon>Bacillota</taxon>
        <taxon>Bacilli</taxon>
        <taxon>Bacillales</taxon>
        <taxon>Paenibacillaceae</taxon>
        <taxon>Paenibacillus</taxon>
    </lineage>
</organism>
<protein>
    <submittedName>
        <fullName evidence="1">Uncharacterized protein</fullName>
    </submittedName>
</protein>
<evidence type="ECO:0000313" key="1">
    <source>
        <dbReference type="EMBL" id="QHW35625.1"/>
    </source>
</evidence>
<dbReference type="Proteomes" id="UP000479114">
    <property type="component" value="Plasmid unnamed2"/>
</dbReference>
<sequence>MVERLLWEQGVACSNRVIPTITIYIAKDEVNNMPLIEKFIGVVSVKSEIPAEILEQMHPAEAKDGSFFAIDKIESDPVETYDDAKAFIEHNVEQPGFVYGQVEKVFVAAE</sequence>
<dbReference type="AlphaFoldDB" id="A0A6C0PB90"/>